<evidence type="ECO:0000313" key="2">
    <source>
        <dbReference type="Proteomes" id="UP000011718"/>
    </source>
</evidence>
<dbReference type="BioCyc" id="MMAZ1236903:G139K-1176-MONOMER"/>
<sequence>MPDYILSLLMIIYLISRTGDFIIDREKGKPVILRQKKIMQKRRN</sequence>
<dbReference type="Proteomes" id="UP000011718">
    <property type="component" value="Chromosome"/>
</dbReference>
<dbReference type="EMBL" id="CP004144">
    <property type="protein sequence ID" value="AGF96618.1"/>
    <property type="molecule type" value="Genomic_DNA"/>
</dbReference>
<organism evidence="1 2">
    <name type="scientific">Methanosarcina mazei Tuc01</name>
    <dbReference type="NCBI Taxonomy" id="1236903"/>
    <lineage>
        <taxon>Archaea</taxon>
        <taxon>Methanobacteriati</taxon>
        <taxon>Methanobacteriota</taxon>
        <taxon>Stenosarchaea group</taxon>
        <taxon>Methanomicrobia</taxon>
        <taxon>Methanosarcinales</taxon>
        <taxon>Methanosarcinaceae</taxon>
        <taxon>Methanosarcina</taxon>
    </lineage>
</organism>
<proteinExistence type="predicted"/>
<accession>M1Q8U8</accession>
<evidence type="ECO:0000313" key="1">
    <source>
        <dbReference type="EMBL" id="AGF96618.1"/>
    </source>
</evidence>
<name>M1Q8U8_METMZ</name>
<dbReference type="KEGG" id="mmaz:MmTuc01_1231"/>
<reference evidence="1 2" key="1">
    <citation type="journal article" date="2013" name="Genome Announc.">
        <title>Complete Genome of a Methanosarcina mazei Strain Isolated from Sediment Samples from an Amazonian Flooded Area.</title>
        <authorList>
            <person name="Assis das Gracas D."/>
            <person name="Thiago Juca Ramos R."/>
            <person name="Vieira Araujo A.C."/>
            <person name="Zahlouth R."/>
            <person name="Ribeiro Carneiro A."/>
            <person name="Souza Lopes T."/>
            <person name="Azevedo Barauna R."/>
            <person name="Azevedo V."/>
            <person name="Cruz Schneider M.P."/>
            <person name="Pellizari V.H."/>
            <person name="Silva A."/>
        </authorList>
    </citation>
    <scope>NUCLEOTIDE SEQUENCE [LARGE SCALE GENOMIC DNA]</scope>
    <source>
        <strain evidence="1 2">Tuc01</strain>
    </source>
</reference>
<dbReference type="HOGENOM" id="CLU_3210763_0_0_2"/>
<gene>
    <name evidence="1" type="ORF">MmTuc01_1231</name>
</gene>
<dbReference type="AlphaFoldDB" id="M1Q8U8"/>
<protein>
    <submittedName>
        <fullName evidence="1">Uncharacterized protein</fullName>
    </submittedName>
</protein>